<feature type="compositionally biased region" description="Polar residues" evidence="1">
    <location>
        <begin position="182"/>
        <end position="197"/>
    </location>
</feature>
<accession>A0A060RR90</accession>
<name>A0A060RR90_PLARE</name>
<dbReference type="InterPro" id="IPR044932">
    <property type="entry name" value="PfEMP1_ATS_sf"/>
</dbReference>
<evidence type="ECO:0000259" key="2">
    <source>
        <dbReference type="Pfam" id="PF15445"/>
    </source>
</evidence>
<dbReference type="Pfam" id="PF15445">
    <property type="entry name" value="ATS"/>
    <property type="match status" value="1"/>
</dbReference>
<feature type="domain" description="Plasmodium falciparum erythrocyte membrane protein 1 acidic terminal segment" evidence="2">
    <location>
        <begin position="36"/>
        <end position="459"/>
    </location>
</feature>
<reference evidence="3" key="1">
    <citation type="submission" date="2014-01" db="EMBL/GenBank/DDBJ databases">
        <authorList>
            <person name="Aslett M."/>
        </authorList>
    </citation>
    <scope>NUCLEOTIDE SEQUENCE</scope>
    <source>
        <strain evidence="3">CDC</strain>
    </source>
</reference>
<dbReference type="EMBL" id="HG810727">
    <property type="protein sequence ID" value="CDO62041.1"/>
    <property type="molecule type" value="Genomic_DNA"/>
</dbReference>
<organism evidence="3 4">
    <name type="scientific">Plasmodium reichenowi</name>
    <dbReference type="NCBI Taxonomy" id="5854"/>
    <lineage>
        <taxon>Eukaryota</taxon>
        <taxon>Sar</taxon>
        <taxon>Alveolata</taxon>
        <taxon>Apicomplexa</taxon>
        <taxon>Aconoidasida</taxon>
        <taxon>Haemosporida</taxon>
        <taxon>Plasmodiidae</taxon>
        <taxon>Plasmodium</taxon>
        <taxon>Plasmodium (Laverania)</taxon>
    </lineage>
</organism>
<dbReference type="VEuPathDB" id="PlasmoDB:PRG01_0014700"/>
<dbReference type="Gene3D" id="1.10.1900.40">
    <property type="entry name" value="Acidic terminal segments, variant surface antigen of PfEMP1"/>
    <property type="match status" value="2"/>
</dbReference>
<dbReference type="VEuPathDB" id="PlasmoDB:PRCDC_0007900"/>
<dbReference type="Proteomes" id="UP000027581">
    <property type="component" value="Unassembled WGS sequence"/>
</dbReference>
<evidence type="ECO:0000256" key="1">
    <source>
        <dbReference type="SAM" id="MobiDB-lite"/>
    </source>
</evidence>
<gene>
    <name evidence="3" type="primary">VAR-like</name>
    <name evidence="3" type="ORF">PRCDC_0007900</name>
</gene>
<reference evidence="3" key="2">
    <citation type="submission" date="2014-05" db="EMBL/GenBank/DDBJ databases">
        <title>The genome sequences of chimpanzee malaria parasites reveal the path to human adaptation.</title>
        <authorList>
            <person name="Otto T.D."/>
            <person name="Rayner J.C."/>
            <person name="Boehme U."/>
            <person name="Pain A."/>
            <person name="Spottiswoode N."/>
            <person name="Sanders M."/>
            <person name="Quail M."/>
            <person name="Ollomo B."/>
            <person name="Renaud F."/>
            <person name="Thomas A.W."/>
            <person name="Prugnolle F."/>
            <person name="Conway D.J."/>
            <person name="Newbold C."/>
            <person name="Berriman M."/>
        </authorList>
    </citation>
    <scope>NUCLEOTIDE SEQUENCE [LARGE SCALE GENOMIC DNA]</scope>
    <source>
        <strain evidence="3">CDC</strain>
    </source>
</reference>
<sequence>KIHVYTYILNLYISIYLYIHKPTCIHTYIYTNTYILIFIYRKKPNITSGRTNLFRVIFISENAYELFTTKSSNRYVPYECGGYKRKTYIYKEREKTENYSYIRDISSSDNTSSSQSEYGELYINNIYIYIPGSPKYKMLIEVVLEPSKRDTQNDIPSDNTPSYKLTDEEWNQLKDDFISQYLPNTEPNNNYRSGNSPTNTNNTTTSHDNMGEKPFIMSIHDRNLYTGEEISYNINMSTNTNNDIPKYVSNNVYSGIDLINDTLSGNKHIDIYDEVLKRKENELFGTNHVKQTSTNSVAKNTYSDDPITNQLDLFHKWLDRHRDMCEKWENKEDILNQLKEKWENDNNSGDIHPSGNIPSDGNKMLNTNVSIEIDMDNPKPINQFSNMDINVDTPTMDNMEDDIYYDVNDDDNQPSVDDIPMDHNKVYVPKKVHVEMKILNNTSNGSLEQQFPISDVWNI</sequence>
<keyword evidence="4" id="KW-1185">Reference proteome</keyword>
<evidence type="ECO:0000313" key="3">
    <source>
        <dbReference type="EMBL" id="CDO62041.1"/>
    </source>
</evidence>
<feature type="region of interest" description="Disordered" evidence="1">
    <location>
        <begin position="182"/>
        <end position="208"/>
    </location>
</feature>
<feature type="non-terminal residue" evidence="3">
    <location>
        <position position="1"/>
    </location>
</feature>
<dbReference type="FunFam" id="1.10.1900.40:FF:000001">
    <property type="entry name" value="Erythrocyte membrane protein 1"/>
    <property type="match status" value="1"/>
</dbReference>
<evidence type="ECO:0000313" key="4">
    <source>
        <dbReference type="Proteomes" id="UP000027581"/>
    </source>
</evidence>
<dbReference type="AlphaFoldDB" id="A0A060RR90"/>
<proteinExistence type="predicted"/>
<dbReference type="InterPro" id="IPR029211">
    <property type="entry name" value="PfEMP1_ATS"/>
</dbReference>
<protein>
    <submittedName>
        <fullName evidence="3">Erythrocyte membrane protein 1 (EMP1)-like protein</fullName>
    </submittedName>
</protein>